<dbReference type="OrthoDB" id="10257948at2759"/>
<dbReference type="GeneID" id="25901786"/>
<proteinExistence type="predicted"/>
<accession>A0A0L0GCE1</accession>
<name>A0A0L0GCE1_9EUKA</name>
<dbReference type="Gene3D" id="3.40.30.10">
    <property type="entry name" value="Glutaredoxin"/>
    <property type="match status" value="1"/>
</dbReference>
<evidence type="ECO:0000313" key="1">
    <source>
        <dbReference type="EMBL" id="KNC86559.1"/>
    </source>
</evidence>
<dbReference type="EMBL" id="KQ241646">
    <property type="protein sequence ID" value="KNC86559.1"/>
    <property type="molecule type" value="Genomic_DNA"/>
</dbReference>
<dbReference type="InterPro" id="IPR036249">
    <property type="entry name" value="Thioredoxin-like_sf"/>
</dbReference>
<dbReference type="SUPFAM" id="SSF52833">
    <property type="entry name" value="Thioredoxin-like"/>
    <property type="match status" value="1"/>
</dbReference>
<dbReference type="PANTHER" id="PTHR21148">
    <property type="entry name" value="THIOREDOXIN DOMAIN-CONTAINING PROTEIN 9"/>
    <property type="match status" value="1"/>
</dbReference>
<gene>
    <name evidence="1" type="ORF">SARC_01282</name>
</gene>
<dbReference type="AlphaFoldDB" id="A0A0L0GCE1"/>
<keyword evidence="2" id="KW-1185">Reference proteome</keyword>
<dbReference type="eggNOG" id="KOG1672">
    <property type="taxonomic scope" value="Eukaryota"/>
</dbReference>
<reference evidence="1 2" key="1">
    <citation type="submission" date="2011-02" db="EMBL/GenBank/DDBJ databases">
        <title>The Genome Sequence of Sphaeroforma arctica JP610.</title>
        <authorList>
            <consortium name="The Broad Institute Genome Sequencing Platform"/>
            <person name="Russ C."/>
            <person name="Cuomo C."/>
            <person name="Young S.K."/>
            <person name="Zeng Q."/>
            <person name="Gargeya S."/>
            <person name="Alvarado L."/>
            <person name="Berlin A."/>
            <person name="Chapman S.B."/>
            <person name="Chen Z."/>
            <person name="Freedman E."/>
            <person name="Gellesch M."/>
            <person name="Goldberg J."/>
            <person name="Griggs A."/>
            <person name="Gujja S."/>
            <person name="Heilman E."/>
            <person name="Heiman D."/>
            <person name="Howarth C."/>
            <person name="Mehta T."/>
            <person name="Neiman D."/>
            <person name="Pearson M."/>
            <person name="Roberts A."/>
            <person name="Saif S."/>
            <person name="Shea T."/>
            <person name="Shenoy N."/>
            <person name="Sisk P."/>
            <person name="Stolte C."/>
            <person name="Sykes S."/>
            <person name="White J."/>
            <person name="Yandava C."/>
            <person name="Burger G."/>
            <person name="Gray M.W."/>
            <person name="Holland P.W.H."/>
            <person name="King N."/>
            <person name="Lang F.B.F."/>
            <person name="Roger A.J."/>
            <person name="Ruiz-Trillo I."/>
            <person name="Haas B."/>
            <person name="Nusbaum C."/>
            <person name="Birren B."/>
        </authorList>
    </citation>
    <scope>NUCLEOTIDE SEQUENCE [LARGE SCALE GENOMIC DNA]</scope>
    <source>
        <strain evidence="1 2">JP610</strain>
    </source>
</reference>
<dbReference type="RefSeq" id="XP_014160461.1">
    <property type="nucleotide sequence ID" value="XM_014304986.1"/>
</dbReference>
<dbReference type="Proteomes" id="UP000054560">
    <property type="component" value="Unassembled WGS sequence"/>
</dbReference>
<organism evidence="1 2">
    <name type="scientific">Sphaeroforma arctica JP610</name>
    <dbReference type="NCBI Taxonomy" id="667725"/>
    <lineage>
        <taxon>Eukaryota</taxon>
        <taxon>Ichthyosporea</taxon>
        <taxon>Ichthyophonida</taxon>
        <taxon>Sphaeroforma</taxon>
    </lineage>
</organism>
<sequence>MARCQIVDAHLQILARKHYNTKFIKFDATECGFLVQKLALKVLPAVFCFVNGVVKERIVGFDRFKGGDNFKTMEFEMLLFESGVLTRDNDKSFASAYVSRPAKNKNDSDDEF</sequence>
<evidence type="ECO:0008006" key="3">
    <source>
        <dbReference type="Google" id="ProtNLM"/>
    </source>
</evidence>
<evidence type="ECO:0000313" key="2">
    <source>
        <dbReference type="Proteomes" id="UP000054560"/>
    </source>
</evidence>
<dbReference type="STRING" id="667725.A0A0L0GCE1"/>
<protein>
    <recommendedName>
        <fullName evidence="3">Thioredoxin domain-containing protein</fullName>
    </recommendedName>
</protein>